<name>A0ABS2BAP4_9BURK</name>
<evidence type="ECO:0000313" key="2">
    <source>
        <dbReference type="Proteomes" id="UP000755577"/>
    </source>
</evidence>
<protein>
    <submittedName>
        <fullName evidence="1">Uncharacterized protein</fullName>
    </submittedName>
</protein>
<dbReference type="Proteomes" id="UP000755577">
    <property type="component" value="Unassembled WGS sequence"/>
</dbReference>
<dbReference type="EMBL" id="JAFCIQ010000023">
    <property type="protein sequence ID" value="MBM2770046.1"/>
    <property type="molecule type" value="Genomic_DNA"/>
</dbReference>
<organism evidence="1 2">
    <name type="scientific">Burkholderia anthina</name>
    <dbReference type="NCBI Taxonomy" id="179879"/>
    <lineage>
        <taxon>Bacteria</taxon>
        <taxon>Pseudomonadati</taxon>
        <taxon>Pseudomonadota</taxon>
        <taxon>Betaproteobacteria</taxon>
        <taxon>Burkholderiales</taxon>
        <taxon>Burkholderiaceae</taxon>
        <taxon>Burkholderia</taxon>
        <taxon>Burkholderia cepacia complex</taxon>
    </lineage>
</organism>
<reference evidence="1 2" key="1">
    <citation type="submission" date="2021-02" db="EMBL/GenBank/DDBJ databases">
        <title>Draft genome of the type strains Burkholderia anthina DSM16086.</title>
        <authorList>
            <person name="Hertel R."/>
            <person name="Meissner J."/>
            <person name="Poehlein A."/>
            <person name="Daniel R."/>
            <person name="Commichau F.M."/>
        </authorList>
    </citation>
    <scope>NUCLEOTIDE SEQUENCE [LARGE SCALE GENOMIC DNA]</scope>
    <source>
        <strain evidence="1 2">DSM 16086</strain>
    </source>
</reference>
<comment type="caution">
    <text evidence="1">The sequence shown here is derived from an EMBL/GenBank/DDBJ whole genome shotgun (WGS) entry which is preliminary data.</text>
</comment>
<gene>
    <name evidence="1" type="ORF">JQK92_26900</name>
</gene>
<dbReference type="GeneID" id="56503053"/>
<evidence type="ECO:0000313" key="1">
    <source>
        <dbReference type="EMBL" id="MBM2770046.1"/>
    </source>
</evidence>
<sequence>MIVSTIHVTGKIFRIALQFIYEPPSPVTMEQRRSLCVRQRRRRPRQHFRPFIAMQGHRKAPTRTGQFDAELHAAPLPACASPGATAMKLRCASAPGVTDG</sequence>
<keyword evidence="2" id="KW-1185">Reference proteome</keyword>
<proteinExistence type="predicted"/>
<accession>A0ABS2BAP4</accession>
<dbReference type="RefSeq" id="WP_174927736.1">
    <property type="nucleotide sequence ID" value="NZ_CABVLY010000022.1"/>
</dbReference>